<evidence type="ECO:0000256" key="1">
    <source>
        <dbReference type="SAM" id="MobiDB-lite"/>
    </source>
</evidence>
<dbReference type="GO" id="GO:0000462">
    <property type="term" value="P:maturation of SSU-rRNA from tricistronic rRNA transcript (SSU-rRNA, 5.8S rRNA, LSU-rRNA)"/>
    <property type="evidence" value="ECO:0007669"/>
    <property type="project" value="TreeGrafter"/>
</dbReference>
<proteinExistence type="predicted"/>
<dbReference type="InterPro" id="IPR053030">
    <property type="entry name" value="Ribosomal_biogenesis_FAF1-like"/>
</dbReference>
<feature type="compositionally biased region" description="Basic and acidic residues" evidence="1">
    <location>
        <begin position="153"/>
        <end position="162"/>
    </location>
</feature>
<feature type="region of interest" description="Disordered" evidence="1">
    <location>
        <begin position="1"/>
        <end position="88"/>
    </location>
</feature>
<feature type="compositionally biased region" description="Low complexity" evidence="1">
    <location>
        <begin position="1"/>
        <end position="15"/>
    </location>
</feature>
<accession>A0A0B7FKC0</accession>
<keyword evidence="3" id="KW-1185">Reference proteome</keyword>
<dbReference type="PANTHER" id="PTHR28096:SF1">
    <property type="entry name" value="PROTEIN FAF1"/>
    <property type="match status" value="1"/>
</dbReference>
<evidence type="ECO:0000313" key="3">
    <source>
        <dbReference type="Proteomes" id="UP000059188"/>
    </source>
</evidence>
<dbReference type="EMBL" id="LN679102">
    <property type="protein sequence ID" value="CEL58110.1"/>
    <property type="molecule type" value="Genomic_DNA"/>
</dbReference>
<sequence length="307" mass="33254">MSKRPSVASSSSSSRKPVDDDERDKLLAMLNSHGHSFLNSFELPATKPVSSKSSKKKRKIQEIQEAESAKPDDRLEERTTKVASPIISASTSKTPDVVVFDARAGTSSQPLVRGKGKGFMSSKIQHVQSESQPKSSQPKDSDAESDEEISNTKNDKLLHELVHSQLLSNPHAFDEKQGSAKRTRKVAGRLLELASDAKVGRGADALKAKENSRHAKRVRLGLLDKAKQREAKALEEAKTLGNYHPSIKKNFDALSSGGAKRKRERGLALGIGKFRNGALTLSKNDIRSVEGGAPSTSSRKGKGGRGR</sequence>
<dbReference type="AlphaFoldDB" id="A0A0B7FKC0"/>
<dbReference type="GO" id="GO:0005730">
    <property type="term" value="C:nucleolus"/>
    <property type="evidence" value="ECO:0007669"/>
    <property type="project" value="TreeGrafter"/>
</dbReference>
<reference evidence="2 3" key="1">
    <citation type="submission" date="2014-11" db="EMBL/GenBank/DDBJ databases">
        <authorList>
            <person name="Wibberg Daniel"/>
        </authorList>
    </citation>
    <scope>NUCLEOTIDE SEQUENCE [LARGE SCALE GENOMIC DNA]</scope>
    <source>
        <strain evidence="2">Rhizoctonia solani AG1-IB 7/3/14</strain>
    </source>
</reference>
<organism evidence="2 3">
    <name type="scientific">Thanatephorus cucumeris (strain AG1-IB / isolate 7/3/14)</name>
    <name type="common">Lettuce bottom rot fungus</name>
    <name type="synonym">Rhizoctonia solani</name>
    <dbReference type="NCBI Taxonomy" id="1108050"/>
    <lineage>
        <taxon>Eukaryota</taxon>
        <taxon>Fungi</taxon>
        <taxon>Dikarya</taxon>
        <taxon>Basidiomycota</taxon>
        <taxon>Agaricomycotina</taxon>
        <taxon>Agaricomycetes</taxon>
        <taxon>Cantharellales</taxon>
        <taxon>Ceratobasidiaceae</taxon>
        <taxon>Rhizoctonia</taxon>
        <taxon>Rhizoctonia solani AG-1</taxon>
    </lineage>
</organism>
<feature type="region of interest" description="Disordered" evidence="1">
    <location>
        <begin position="103"/>
        <end position="163"/>
    </location>
</feature>
<evidence type="ECO:0000313" key="2">
    <source>
        <dbReference type="EMBL" id="CEL58110.1"/>
    </source>
</evidence>
<dbReference type="Proteomes" id="UP000059188">
    <property type="component" value="Unassembled WGS sequence"/>
</dbReference>
<dbReference type="STRING" id="1108050.A0A0B7FKC0"/>
<feature type="region of interest" description="Disordered" evidence="1">
    <location>
        <begin position="283"/>
        <end position="307"/>
    </location>
</feature>
<name>A0A0B7FKC0_THACB</name>
<dbReference type="PANTHER" id="PTHR28096">
    <property type="entry name" value="PROTEIN FAF1"/>
    <property type="match status" value="1"/>
</dbReference>
<dbReference type="OrthoDB" id="5556956at2759"/>
<feature type="compositionally biased region" description="Basic and acidic residues" evidence="1">
    <location>
        <begin position="67"/>
        <end position="80"/>
    </location>
</feature>
<protein>
    <submittedName>
        <fullName evidence="2">Uncharacterized protein</fullName>
    </submittedName>
</protein>
<gene>
    <name evidence="2" type="ORF">RSOLAG1IB_02855</name>
</gene>